<dbReference type="Gene3D" id="2.60.40.230">
    <property type="entry name" value="Neocarzinostatin-like"/>
    <property type="match status" value="2"/>
</dbReference>
<protein>
    <submittedName>
        <fullName evidence="7">Uncharacterized protein</fullName>
    </submittedName>
</protein>
<dbReference type="AlphaFoldDB" id="A0A5Q2RDP9"/>
<dbReference type="RefSeq" id="WP_153757920.1">
    <property type="nucleotide sequence ID" value="NZ_CP045851.1"/>
</dbReference>
<dbReference type="Pfam" id="PF00960">
    <property type="entry name" value="Neocarzinostat"/>
    <property type="match status" value="1"/>
</dbReference>
<dbReference type="Proteomes" id="UP000334019">
    <property type="component" value="Chromosome"/>
</dbReference>
<dbReference type="InterPro" id="IPR002186">
    <property type="entry name" value="Neocarzinostatin_fam"/>
</dbReference>
<dbReference type="InterPro" id="IPR027273">
    <property type="entry name" value="Neocarzinostatin-like"/>
</dbReference>
<evidence type="ECO:0000256" key="6">
    <source>
        <dbReference type="SAM" id="MobiDB-lite"/>
    </source>
</evidence>
<dbReference type="KEGG" id="atq:GH723_01080"/>
<evidence type="ECO:0000256" key="5">
    <source>
        <dbReference type="ARBA" id="ARBA00023157"/>
    </source>
</evidence>
<dbReference type="EMBL" id="CP045851">
    <property type="protein sequence ID" value="QGG93814.1"/>
    <property type="molecule type" value="Genomic_DNA"/>
</dbReference>
<reference evidence="7 8" key="1">
    <citation type="submission" date="2019-11" db="EMBL/GenBank/DDBJ databases">
        <authorList>
            <person name="He Y."/>
        </authorList>
    </citation>
    <scope>NUCLEOTIDE SEQUENCE [LARGE SCALE GENOMIC DNA]</scope>
    <source>
        <strain evidence="7 8">SCSIO 58843</strain>
    </source>
</reference>
<keyword evidence="2" id="KW-0929">Antimicrobial</keyword>
<keyword evidence="3" id="KW-0044">Antibiotic</keyword>
<proteinExistence type="inferred from homology"/>
<evidence type="ECO:0000256" key="2">
    <source>
        <dbReference type="ARBA" id="ARBA00022529"/>
    </source>
</evidence>
<comment type="similarity">
    <text evidence="1">Belongs to the neocarzinostatin family.</text>
</comment>
<evidence type="ECO:0000256" key="4">
    <source>
        <dbReference type="ARBA" id="ARBA00023125"/>
    </source>
</evidence>
<gene>
    <name evidence="7" type="ORF">GH723_01080</name>
</gene>
<name>A0A5Q2RDP9_9ACTN</name>
<evidence type="ECO:0000313" key="8">
    <source>
        <dbReference type="Proteomes" id="UP000334019"/>
    </source>
</evidence>
<sequence length="398" mass="39983">MGGAADDGRGGAPEAVVELQPAEPGRGLPRWAPTAIFAALVLLIGVVVAAQDPGADDPGTDDDLTEDLAFELDGATAVGGPRDGLDSLRLPVQATPAQGLVDGQTVTVSGSGFPPSRNLGIVMCTPLGPSSIGGVDNCQISPYTAVTSDAQGNFSAEHPVRRYVTLANGVHDCAQAPPEGSTHTCVVAVGAIDDYDQSGTIGVHFDPDVPGTPPLSIHMDPQGPVSVGDTLTVTVENAAPGSSWWVDVCGQGEGGEVDQWGHPTYVSACASGAEAYTFCAVGGEPACASPGGTEVVAGPDGTATFSLPAPASIAGADGVVDCRSLTSFCEVVVRDGDTNGRSFPVLLHEVADASSPPSTAVPPHVTDTTMSTETTTIGPDEGVTTETTVMPTTTVPGD</sequence>
<dbReference type="GO" id="GO:0003677">
    <property type="term" value="F:DNA binding"/>
    <property type="evidence" value="ECO:0007669"/>
    <property type="project" value="UniProtKB-KW"/>
</dbReference>
<feature type="region of interest" description="Disordered" evidence="6">
    <location>
        <begin position="353"/>
        <end position="398"/>
    </location>
</feature>
<dbReference type="GO" id="GO:0042742">
    <property type="term" value="P:defense response to bacterium"/>
    <property type="evidence" value="ECO:0007669"/>
    <property type="project" value="UniProtKB-KW"/>
</dbReference>
<evidence type="ECO:0000256" key="1">
    <source>
        <dbReference type="ARBA" id="ARBA00010648"/>
    </source>
</evidence>
<evidence type="ECO:0000313" key="7">
    <source>
        <dbReference type="EMBL" id="QGG93814.1"/>
    </source>
</evidence>
<accession>A0A5Q2RDP9</accession>
<keyword evidence="4" id="KW-0238">DNA-binding</keyword>
<feature type="compositionally biased region" description="Low complexity" evidence="6">
    <location>
        <begin position="366"/>
        <end position="398"/>
    </location>
</feature>
<organism evidence="7 8">
    <name type="scientific">Actinomarinicola tropica</name>
    <dbReference type="NCBI Taxonomy" id="2789776"/>
    <lineage>
        <taxon>Bacteria</taxon>
        <taxon>Bacillati</taxon>
        <taxon>Actinomycetota</taxon>
        <taxon>Acidimicrobiia</taxon>
        <taxon>Acidimicrobiales</taxon>
        <taxon>Iamiaceae</taxon>
        <taxon>Actinomarinicola</taxon>
    </lineage>
</organism>
<keyword evidence="8" id="KW-1185">Reference proteome</keyword>
<keyword evidence="5" id="KW-1015">Disulfide bond</keyword>
<evidence type="ECO:0000256" key="3">
    <source>
        <dbReference type="ARBA" id="ARBA00023022"/>
    </source>
</evidence>
<dbReference type="SUPFAM" id="SSF49319">
    <property type="entry name" value="Actinoxanthin-like"/>
    <property type="match status" value="1"/>
</dbReference>